<evidence type="ECO:0000256" key="1">
    <source>
        <dbReference type="ARBA" id="ARBA00001935"/>
    </source>
</evidence>
<feature type="signal peptide" evidence="7">
    <location>
        <begin position="1"/>
        <end position="22"/>
    </location>
</feature>
<evidence type="ECO:0000256" key="7">
    <source>
        <dbReference type="SAM" id="SignalP"/>
    </source>
</evidence>
<evidence type="ECO:0000256" key="4">
    <source>
        <dbReference type="ARBA" id="ARBA00023002"/>
    </source>
</evidence>
<keyword evidence="6" id="KW-0325">Glycoprotein</keyword>
<dbReference type="InterPro" id="IPR052152">
    <property type="entry name" value="LPR1/LPR2"/>
</dbReference>
<comment type="caution">
    <text evidence="9">The sequence shown here is derived from an EMBL/GenBank/DDBJ whole genome shotgun (WGS) entry which is preliminary data.</text>
</comment>
<dbReference type="GO" id="GO:0016491">
    <property type="term" value="F:oxidoreductase activity"/>
    <property type="evidence" value="ECO:0007669"/>
    <property type="project" value="UniProtKB-KW"/>
</dbReference>
<evidence type="ECO:0000256" key="3">
    <source>
        <dbReference type="ARBA" id="ARBA00022729"/>
    </source>
</evidence>
<dbReference type="GO" id="GO:0046872">
    <property type="term" value="F:metal ion binding"/>
    <property type="evidence" value="ECO:0007669"/>
    <property type="project" value="UniProtKB-KW"/>
</dbReference>
<dbReference type="EMBL" id="JAHRHJ020000008">
    <property type="protein sequence ID" value="KAH9306542.1"/>
    <property type="molecule type" value="Genomic_DNA"/>
</dbReference>
<keyword evidence="4" id="KW-0560">Oxidoreductase</keyword>
<dbReference type="SUPFAM" id="SSF49503">
    <property type="entry name" value="Cupredoxins"/>
    <property type="match status" value="2"/>
</dbReference>
<feature type="chain" id="PRO_5041320436" description="Plastocyanin-like domain-containing protein" evidence="7">
    <location>
        <begin position="23"/>
        <end position="585"/>
    </location>
</feature>
<dbReference type="AlphaFoldDB" id="A0AA38FLL9"/>
<keyword evidence="3 7" id="KW-0732">Signal</keyword>
<dbReference type="InterPro" id="IPR001117">
    <property type="entry name" value="Cu-oxidase_2nd"/>
</dbReference>
<evidence type="ECO:0000313" key="10">
    <source>
        <dbReference type="Proteomes" id="UP000824469"/>
    </source>
</evidence>
<gene>
    <name evidence="9" type="ORF">KI387_010946</name>
</gene>
<comment type="cofactor">
    <cofactor evidence="1">
        <name>Cu cation</name>
        <dbReference type="ChEBI" id="CHEBI:23378"/>
    </cofactor>
</comment>
<dbReference type="Gene3D" id="2.60.40.420">
    <property type="entry name" value="Cupredoxins - blue copper proteins"/>
    <property type="match status" value="3"/>
</dbReference>
<dbReference type="PANTHER" id="PTHR48461:SF1">
    <property type="entry name" value="MULTICOPPER OXIDASE LPR1-LIKE"/>
    <property type="match status" value="1"/>
</dbReference>
<dbReference type="Pfam" id="PF00394">
    <property type="entry name" value="Cu-oxidase"/>
    <property type="match status" value="1"/>
</dbReference>
<dbReference type="InterPro" id="IPR008972">
    <property type="entry name" value="Cupredoxin"/>
</dbReference>
<keyword evidence="10" id="KW-1185">Reference proteome</keyword>
<dbReference type="GO" id="GO:0016036">
    <property type="term" value="P:cellular response to phosphate starvation"/>
    <property type="evidence" value="ECO:0007669"/>
    <property type="project" value="InterPro"/>
</dbReference>
<evidence type="ECO:0000256" key="2">
    <source>
        <dbReference type="ARBA" id="ARBA00022723"/>
    </source>
</evidence>
<evidence type="ECO:0000313" key="9">
    <source>
        <dbReference type="EMBL" id="KAH9306542.1"/>
    </source>
</evidence>
<dbReference type="CDD" id="cd13868">
    <property type="entry name" value="CuRO_2_CotA_like"/>
    <property type="match status" value="1"/>
</dbReference>
<sequence>PKMEKKMLLVFLLCCCFLVGKSHVTEQGLYQMASSLEMFVDELPEMPKLKGYVATDRGFSPGHLQIGMFETKWKFHRDLPETTVFAYGTKKERASVPGPTIEALQGVETSVSWENHLPSGHILPWDRTLATAIPKYSGIPTVVHLHGGIVEPESDGSSMAWFTAGFNETGPAWKKDKFSYINVQQPGNLWYHDHALGLTRVNILAGLIGAYIIRSPAIEKPLNLPSGSYDHALVLFDRNFNKDGSLFMNSTGNDPLVHPQWQPQYFGDVIIANGKAWPYLKVQRTKYRFRIVNAANARYFTLALSNGLSMMQIGSDSTYLHRPVTINKLVLGPSEIADIIIDFNKSSTREAILTNSAPYPYPEGVKVNDRNSKVMKFSIEGIISSAVDKGMPKTLVQNPRANKNDSVQTRYITMYEYDDRKTGMETNRIVRHDELSNVHGDDDAKGKVIPTPANEGNWKNVVKTPPGFVTTILVRFSMLDTRHSLYPFNASAEPGYVYHCHVRDDTVTTGNPVAEEPREDLAMGGRHNAARKWWRNTPKRGWQEAGLRRHETVEGTRQGKQWDNYACNKKGDWCRKQQISVVDVF</sequence>
<accession>A0AA38FLL9</accession>
<keyword evidence="2" id="KW-0479">Metal-binding</keyword>
<reference evidence="9 10" key="1">
    <citation type="journal article" date="2021" name="Nat. Plants">
        <title>The Taxus genome provides insights into paclitaxel biosynthesis.</title>
        <authorList>
            <person name="Xiong X."/>
            <person name="Gou J."/>
            <person name="Liao Q."/>
            <person name="Li Y."/>
            <person name="Zhou Q."/>
            <person name="Bi G."/>
            <person name="Li C."/>
            <person name="Du R."/>
            <person name="Wang X."/>
            <person name="Sun T."/>
            <person name="Guo L."/>
            <person name="Liang H."/>
            <person name="Lu P."/>
            <person name="Wu Y."/>
            <person name="Zhang Z."/>
            <person name="Ro D.K."/>
            <person name="Shang Y."/>
            <person name="Huang S."/>
            <person name="Yan J."/>
        </authorList>
    </citation>
    <scope>NUCLEOTIDE SEQUENCE [LARGE SCALE GENOMIC DNA]</scope>
    <source>
        <strain evidence="9">Ta-2019</strain>
    </source>
</reference>
<dbReference type="PANTHER" id="PTHR48461">
    <property type="entry name" value="MULTICOPPER OXIDASE LPR1-LIKE"/>
    <property type="match status" value="1"/>
</dbReference>
<evidence type="ECO:0000259" key="8">
    <source>
        <dbReference type="Pfam" id="PF00394"/>
    </source>
</evidence>
<name>A0AA38FLL9_TAXCH</name>
<organism evidence="9 10">
    <name type="scientific">Taxus chinensis</name>
    <name type="common">Chinese yew</name>
    <name type="synonym">Taxus wallichiana var. chinensis</name>
    <dbReference type="NCBI Taxonomy" id="29808"/>
    <lineage>
        <taxon>Eukaryota</taxon>
        <taxon>Viridiplantae</taxon>
        <taxon>Streptophyta</taxon>
        <taxon>Embryophyta</taxon>
        <taxon>Tracheophyta</taxon>
        <taxon>Spermatophyta</taxon>
        <taxon>Pinopsida</taxon>
        <taxon>Pinidae</taxon>
        <taxon>Conifers II</taxon>
        <taxon>Cupressales</taxon>
        <taxon>Taxaceae</taxon>
        <taxon>Taxus</taxon>
    </lineage>
</organism>
<evidence type="ECO:0000256" key="5">
    <source>
        <dbReference type="ARBA" id="ARBA00023008"/>
    </source>
</evidence>
<dbReference type="FunFam" id="2.60.40.420:FF:000087">
    <property type="entry name" value="Spore coat protein A"/>
    <property type="match status" value="1"/>
</dbReference>
<proteinExistence type="predicted"/>
<protein>
    <recommendedName>
        <fullName evidence="8">Plastocyanin-like domain-containing protein</fullName>
    </recommendedName>
</protein>
<dbReference type="CDD" id="cd13844">
    <property type="entry name" value="CuRO_1_BOD_CotA_like"/>
    <property type="match status" value="1"/>
</dbReference>
<feature type="domain" description="Plastocyanin-like" evidence="8">
    <location>
        <begin position="283"/>
        <end position="346"/>
    </location>
</feature>
<evidence type="ECO:0000256" key="6">
    <source>
        <dbReference type="ARBA" id="ARBA00023180"/>
    </source>
</evidence>
<dbReference type="OMA" id="MAWFTAG"/>
<keyword evidence="5" id="KW-0186">Copper</keyword>
<dbReference type="Proteomes" id="UP000824469">
    <property type="component" value="Unassembled WGS sequence"/>
</dbReference>
<feature type="non-terminal residue" evidence="9">
    <location>
        <position position="585"/>
    </location>
</feature>